<organism evidence="1 2">
    <name type="scientific">Candidatus Sulfuritelmatomonas gaucii</name>
    <dbReference type="NCBI Taxonomy" id="2043161"/>
    <lineage>
        <taxon>Bacteria</taxon>
        <taxon>Pseudomonadati</taxon>
        <taxon>Acidobacteriota</taxon>
        <taxon>Terriglobia</taxon>
        <taxon>Terriglobales</taxon>
        <taxon>Acidobacteriaceae</taxon>
        <taxon>Candidatus Sulfuritelmatomonas</taxon>
    </lineage>
</organism>
<dbReference type="InterPro" id="IPR017802">
    <property type="entry name" value="VWFA-rel_acidobac-type"/>
</dbReference>
<dbReference type="Proteomes" id="UP000239735">
    <property type="component" value="Unassembled WGS sequence"/>
</dbReference>
<dbReference type="NCBIfam" id="TIGR03436">
    <property type="entry name" value="acidobact_VWFA"/>
    <property type="match status" value="1"/>
</dbReference>
<gene>
    <name evidence="1" type="ORF">SBA5_440046</name>
</gene>
<reference evidence="2" key="1">
    <citation type="submission" date="2018-02" db="EMBL/GenBank/DDBJ databases">
        <authorList>
            <person name="Hausmann B."/>
        </authorList>
    </citation>
    <scope>NUCLEOTIDE SEQUENCE [LARGE SCALE GENOMIC DNA]</scope>
    <source>
        <strain evidence="2">Peat soil MAG SbA5</strain>
    </source>
</reference>
<dbReference type="AlphaFoldDB" id="A0A2N9LLY9"/>
<name>A0A2N9LLY9_9BACT</name>
<evidence type="ECO:0000313" key="2">
    <source>
        <dbReference type="Proteomes" id="UP000239735"/>
    </source>
</evidence>
<evidence type="ECO:0000313" key="1">
    <source>
        <dbReference type="EMBL" id="SPE24259.1"/>
    </source>
</evidence>
<proteinExistence type="predicted"/>
<dbReference type="EMBL" id="OKRB01000102">
    <property type="protein sequence ID" value="SPE24259.1"/>
    <property type="molecule type" value="Genomic_DNA"/>
</dbReference>
<sequence length="757" mass="83987">MLQLELFVYHVPTIRTKTRTPMKSNTPLTRLLFTGVFLALEPTVAVSQRPQSQSSPSPTVTTAVDGIGLGDNHGLAQEEDFYTAMIRDKRFAEDRPEGLIKLDVMVTEATGNPVAGLAASDFHLLENGREQKILSFEGFTGRGAGPEPPVKVIVLIDALQVSAELVRDERDGVISYLRKNGGRLAHPTSVFQLSETGLWAVANLSTDGNALARGLEHSESTLVRRNTLGPRTVGLAPSIDFALMALGQIATEERRQPGRKLLLWVGPNGSRSEELKIRPSLYATICWFSTLLREAQLTLYSLSAGESESSAQSYNAYIAGVASPHGASSMNLDRSVLAIQSGGLVLDSSEIEDEIGKCVREAGPFYRISFDPFAAEHPDEYHDLKLEVDDRRLNAHTNTGFYDQPYYSADQIPPLKRMSLEELQRIVDLDESDAAKANQLKGVELTQRLSEGRLATLFTIVHGKRTRQQLRILADASSFLDPPTDEIPAAPPPSPDEQQHMVSMTATYLTSAIHKLPDFLARRVITRYQETPMFLESGVKYQPLHQTAISTTTVHYLHGQEDADAEGHSLRLGNLDLITYGVFDIALQNVLDALNANGRFTWIRWEREIAGRAAVFRSTVPVDQSLSRAMMCCLPDGDGAQTYQRYASYQMEIAIAPDSGAILRLSFQFDLKSTSPLSRSDTMIEYGLVQIGGRTYDCPLRSVSITRVRSVRVLRWWDESFRTYGPYTILLNDSSFDQYNIFRSESRVLTGFTPAEK</sequence>
<dbReference type="OrthoDB" id="103334at2"/>
<protein>
    <recommendedName>
        <fullName evidence="3">VWA domain-containing protein</fullName>
    </recommendedName>
</protein>
<evidence type="ECO:0008006" key="3">
    <source>
        <dbReference type="Google" id="ProtNLM"/>
    </source>
</evidence>
<accession>A0A2N9LLY9</accession>